<gene>
    <name evidence="3" type="ORF">SAMN06265222_1251</name>
</gene>
<feature type="region of interest" description="Disordered" evidence="1">
    <location>
        <begin position="1"/>
        <end position="23"/>
    </location>
</feature>
<comment type="caution">
    <text evidence="3">The sequence shown here is derived from an EMBL/GenBank/DDBJ whole genome shotgun (WGS) entry which is preliminary data.</text>
</comment>
<name>A0ABY1QR99_9BACT</name>
<dbReference type="Proteomes" id="UP001158067">
    <property type="component" value="Unassembled WGS sequence"/>
</dbReference>
<feature type="transmembrane region" description="Helical" evidence="2">
    <location>
        <begin position="33"/>
        <end position="52"/>
    </location>
</feature>
<organism evidence="3 4">
    <name type="scientific">Neorhodopirellula lusitana</name>
    <dbReference type="NCBI Taxonomy" id="445327"/>
    <lineage>
        <taxon>Bacteria</taxon>
        <taxon>Pseudomonadati</taxon>
        <taxon>Planctomycetota</taxon>
        <taxon>Planctomycetia</taxon>
        <taxon>Pirellulales</taxon>
        <taxon>Pirellulaceae</taxon>
        <taxon>Neorhodopirellula</taxon>
    </lineage>
</organism>
<evidence type="ECO:0000256" key="2">
    <source>
        <dbReference type="SAM" id="Phobius"/>
    </source>
</evidence>
<protein>
    <submittedName>
        <fullName evidence="3">Uncharacterized protein</fullName>
    </submittedName>
</protein>
<keyword evidence="2" id="KW-0472">Membrane</keyword>
<accession>A0ABY1QR99</accession>
<evidence type="ECO:0000313" key="4">
    <source>
        <dbReference type="Proteomes" id="UP001158067"/>
    </source>
</evidence>
<proteinExistence type="predicted"/>
<evidence type="ECO:0000256" key="1">
    <source>
        <dbReference type="SAM" id="MobiDB-lite"/>
    </source>
</evidence>
<reference evidence="3 4" key="1">
    <citation type="submission" date="2017-05" db="EMBL/GenBank/DDBJ databases">
        <authorList>
            <person name="Varghese N."/>
            <person name="Submissions S."/>
        </authorList>
    </citation>
    <scope>NUCLEOTIDE SEQUENCE [LARGE SCALE GENOMIC DNA]</scope>
    <source>
        <strain evidence="3 4">DSM 25457</strain>
    </source>
</reference>
<keyword evidence="2" id="KW-0812">Transmembrane</keyword>
<keyword evidence="2" id="KW-1133">Transmembrane helix</keyword>
<feature type="non-terminal residue" evidence="3">
    <location>
        <position position="54"/>
    </location>
</feature>
<sequence length="54" mass="5994">MQPSGEIGRFEVDDLPSPPADRRRCPTEMMIRFKLKSLLIATAFAAALLAAYKV</sequence>
<keyword evidence="4" id="KW-1185">Reference proteome</keyword>
<dbReference type="EMBL" id="FXUG01000025">
    <property type="protein sequence ID" value="SMP78231.1"/>
    <property type="molecule type" value="Genomic_DNA"/>
</dbReference>
<evidence type="ECO:0000313" key="3">
    <source>
        <dbReference type="EMBL" id="SMP78231.1"/>
    </source>
</evidence>